<dbReference type="PATRIC" id="fig|1359196.3.peg.1303"/>
<protein>
    <submittedName>
        <fullName evidence="1">Uncharacterized protein</fullName>
    </submittedName>
</protein>
<sequence>MRGKTVSFDEAISGVCYCFIRLPRRFALRNDDLVAMQQ</sequence>
<proteinExistence type="predicted"/>
<gene>
    <name evidence="1" type="ORF">RFEPED_1347</name>
</gene>
<reference evidence="1 2" key="1">
    <citation type="submission" date="2015-01" db="EMBL/GenBank/DDBJ databases">
        <title>Genome Sequencing of Rickettsiales.</title>
        <authorList>
            <person name="Daugherty S.C."/>
            <person name="Su Q."/>
            <person name="Abolude K."/>
            <person name="Beier-Sexton M."/>
            <person name="Carlyon J.A."/>
            <person name="Carter R."/>
            <person name="Day N.P."/>
            <person name="Dumler S.J."/>
            <person name="Dyachenko V."/>
            <person name="Godinez A."/>
            <person name="Kurtti T.J."/>
            <person name="Lichay M."/>
            <person name="Mullins K.E."/>
            <person name="Ott S."/>
            <person name="Pappas-Brown V."/>
            <person name="Paris D.H."/>
            <person name="Patel P."/>
            <person name="Richards A.L."/>
            <person name="Sadzewicz L."/>
            <person name="Sears K."/>
            <person name="Seidman D."/>
            <person name="Sengamalay N."/>
            <person name="Stenos J."/>
            <person name="Tallon L.J."/>
            <person name="Vincent G."/>
            <person name="Fraser C.M."/>
            <person name="Munderloh U."/>
            <person name="Dunning-Hotopp J.C."/>
        </authorList>
    </citation>
    <scope>NUCLEOTIDE SEQUENCE [LARGE SCALE GENOMIC DNA]</scope>
    <source>
        <strain evidence="1 2">Pedreira</strain>
    </source>
</reference>
<name>A0A0F3MU17_RICFI</name>
<evidence type="ECO:0000313" key="1">
    <source>
        <dbReference type="EMBL" id="KJV58952.1"/>
    </source>
</evidence>
<evidence type="ECO:0000313" key="2">
    <source>
        <dbReference type="Proteomes" id="UP000033475"/>
    </source>
</evidence>
<organism evidence="1 2">
    <name type="scientific">Rickettsia felis str. Pedreira</name>
    <dbReference type="NCBI Taxonomy" id="1359196"/>
    <lineage>
        <taxon>Bacteria</taxon>
        <taxon>Pseudomonadati</taxon>
        <taxon>Pseudomonadota</taxon>
        <taxon>Alphaproteobacteria</taxon>
        <taxon>Rickettsiales</taxon>
        <taxon>Rickettsiaceae</taxon>
        <taxon>Rickettsieae</taxon>
        <taxon>Rickettsia</taxon>
        <taxon>spotted fever group</taxon>
    </lineage>
</organism>
<dbReference type="AlphaFoldDB" id="A0A0F3MU17"/>
<dbReference type="Proteomes" id="UP000033475">
    <property type="component" value="Unassembled WGS sequence"/>
</dbReference>
<accession>A0A0F3MU17</accession>
<dbReference type="EMBL" id="LANQ01000001">
    <property type="protein sequence ID" value="KJV58952.1"/>
    <property type="molecule type" value="Genomic_DNA"/>
</dbReference>
<comment type="caution">
    <text evidence="1">The sequence shown here is derived from an EMBL/GenBank/DDBJ whole genome shotgun (WGS) entry which is preliminary data.</text>
</comment>